<gene>
    <name evidence="3" type="ORF">A2419_01695</name>
</gene>
<keyword evidence="1" id="KW-0175">Coiled coil</keyword>
<dbReference type="STRING" id="1797247.A2419_01695"/>
<evidence type="ECO:0008006" key="5">
    <source>
        <dbReference type="Google" id="ProtNLM"/>
    </source>
</evidence>
<name>A0A1F4Y3J5_9BACT</name>
<sequence length="101" mass="11642">MNDLLHANIFFFITSVATVLIAMLVSVVLFYIARIMRDISGIVRKINSVSDDLEQDFQDLRREIKNEGTKVRTIVDVALGFFLSRVQKRTTRKPKTEEPLQ</sequence>
<feature type="coiled-coil region" evidence="1">
    <location>
        <begin position="43"/>
        <end position="70"/>
    </location>
</feature>
<proteinExistence type="predicted"/>
<evidence type="ECO:0000313" key="3">
    <source>
        <dbReference type="EMBL" id="OGC88438.1"/>
    </source>
</evidence>
<evidence type="ECO:0000256" key="2">
    <source>
        <dbReference type="SAM" id="Phobius"/>
    </source>
</evidence>
<protein>
    <recommendedName>
        <fullName evidence="5">DUF948 domain-containing protein</fullName>
    </recommendedName>
</protein>
<evidence type="ECO:0000313" key="4">
    <source>
        <dbReference type="Proteomes" id="UP000176568"/>
    </source>
</evidence>
<feature type="transmembrane region" description="Helical" evidence="2">
    <location>
        <begin position="6"/>
        <end position="32"/>
    </location>
</feature>
<evidence type="ECO:0000256" key="1">
    <source>
        <dbReference type="SAM" id="Coils"/>
    </source>
</evidence>
<keyword evidence="2" id="KW-1133">Transmembrane helix</keyword>
<keyword evidence="2" id="KW-0472">Membrane</keyword>
<reference evidence="3 4" key="1">
    <citation type="journal article" date="2016" name="Nat. Commun.">
        <title>Thousands of microbial genomes shed light on interconnected biogeochemical processes in an aquifer system.</title>
        <authorList>
            <person name="Anantharaman K."/>
            <person name="Brown C.T."/>
            <person name="Hug L.A."/>
            <person name="Sharon I."/>
            <person name="Castelle C.J."/>
            <person name="Probst A.J."/>
            <person name="Thomas B.C."/>
            <person name="Singh A."/>
            <person name="Wilkins M.J."/>
            <person name="Karaoz U."/>
            <person name="Brodie E.L."/>
            <person name="Williams K.H."/>
            <person name="Hubbard S.S."/>
            <person name="Banfield J.F."/>
        </authorList>
    </citation>
    <scope>NUCLEOTIDE SEQUENCE [LARGE SCALE GENOMIC DNA]</scope>
</reference>
<dbReference type="AlphaFoldDB" id="A0A1F4Y3J5"/>
<dbReference type="EMBL" id="MEXB01000008">
    <property type="protein sequence ID" value="OGC88438.1"/>
    <property type="molecule type" value="Genomic_DNA"/>
</dbReference>
<organism evidence="3 4">
    <name type="scientific">Candidatus Adlerbacteria bacterium RIFOXYC1_FULL_48_26</name>
    <dbReference type="NCBI Taxonomy" id="1797247"/>
    <lineage>
        <taxon>Bacteria</taxon>
        <taxon>Candidatus Adleribacteriota</taxon>
    </lineage>
</organism>
<dbReference type="Proteomes" id="UP000176568">
    <property type="component" value="Unassembled WGS sequence"/>
</dbReference>
<accession>A0A1F4Y3J5</accession>
<comment type="caution">
    <text evidence="3">The sequence shown here is derived from an EMBL/GenBank/DDBJ whole genome shotgun (WGS) entry which is preliminary data.</text>
</comment>
<keyword evidence="2" id="KW-0812">Transmembrane</keyword>